<sequence length="64" mass="7456">MYINEAQLERLINGLQRYVTTGGSGYLISTDVIDNLVNALLYYQNINRRLETELTRLILDKENH</sequence>
<evidence type="ECO:0000313" key="2">
    <source>
        <dbReference type="Proteomes" id="UP000617684"/>
    </source>
</evidence>
<name>A0A7S5UUQ7_9CAUD</name>
<keyword evidence="2" id="KW-1185">Reference proteome</keyword>
<organism evidence="1 2">
    <name type="scientific">Rhizobium phage RHph_N38</name>
    <dbReference type="NCBI Taxonomy" id="2509750"/>
    <lineage>
        <taxon>Viruses</taxon>
        <taxon>Duplodnaviria</taxon>
        <taxon>Heunggongvirae</taxon>
        <taxon>Uroviricota</taxon>
        <taxon>Caudoviricetes</taxon>
        <taxon>Schitoviridae</taxon>
        <taxon>Demetervirinae</taxon>
        <taxon>Cyamitesvirus</taxon>
        <taxon>Cyamitesvirus N38</taxon>
    </lineage>
</organism>
<reference evidence="1" key="1">
    <citation type="submission" date="2020-01" db="EMBL/GenBank/DDBJ databases">
        <title>Patterns of diversity and host range of bacteriophage communities associated with bean-nodulatin bacteria.</title>
        <authorList>
            <person name="Vann Cauwenberghe J."/>
            <person name="Santamaria R.I."/>
            <person name="Bustos P."/>
            <person name="Juarez S."/>
            <person name="Gonzalez V."/>
        </authorList>
    </citation>
    <scope>NUCLEOTIDE SEQUENCE</scope>
</reference>
<gene>
    <name evidence="1" type="ORF">EVB89_102</name>
</gene>
<evidence type="ECO:0000313" key="1">
    <source>
        <dbReference type="EMBL" id="QIG70563.1"/>
    </source>
</evidence>
<accession>A0A7S5UUQ7</accession>
<protein>
    <submittedName>
        <fullName evidence="1">Uncharacterized protein</fullName>
    </submittedName>
</protein>
<proteinExistence type="predicted"/>
<dbReference type="EMBL" id="MN988517">
    <property type="protein sequence ID" value="QIG70563.1"/>
    <property type="molecule type" value="Genomic_DNA"/>
</dbReference>
<dbReference type="Proteomes" id="UP000617684">
    <property type="component" value="Segment"/>
</dbReference>